<dbReference type="Proteomes" id="UP000789405">
    <property type="component" value="Unassembled WGS sequence"/>
</dbReference>
<reference evidence="1" key="1">
    <citation type="submission" date="2021-06" db="EMBL/GenBank/DDBJ databases">
        <authorList>
            <person name="Kallberg Y."/>
            <person name="Tangrot J."/>
            <person name="Rosling A."/>
        </authorList>
    </citation>
    <scope>NUCLEOTIDE SEQUENCE</scope>
    <source>
        <strain evidence="1">MA453B</strain>
    </source>
</reference>
<organism evidence="1 2">
    <name type="scientific">Dentiscutata erythropus</name>
    <dbReference type="NCBI Taxonomy" id="1348616"/>
    <lineage>
        <taxon>Eukaryota</taxon>
        <taxon>Fungi</taxon>
        <taxon>Fungi incertae sedis</taxon>
        <taxon>Mucoromycota</taxon>
        <taxon>Glomeromycotina</taxon>
        <taxon>Glomeromycetes</taxon>
        <taxon>Diversisporales</taxon>
        <taxon>Gigasporaceae</taxon>
        <taxon>Dentiscutata</taxon>
    </lineage>
</organism>
<accession>A0A9N9HDC9</accession>
<dbReference type="AlphaFoldDB" id="A0A9N9HDC9"/>
<gene>
    <name evidence="1" type="ORF">DERYTH_LOCUS11691</name>
</gene>
<name>A0A9N9HDC9_9GLOM</name>
<comment type="caution">
    <text evidence="1">The sequence shown here is derived from an EMBL/GenBank/DDBJ whole genome shotgun (WGS) entry which is preliminary data.</text>
</comment>
<dbReference type="EMBL" id="CAJVPY010007337">
    <property type="protein sequence ID" value="CAG8679084.1"/>
    <property type="molecule type" value="Genomic_DNA"/>
</dbReference>
<sequence>MAQIKCTQIALTANKKIIILSVYSYLQKNMLKQQTNEATNLRKEVSLVTGVGEATIARVVAEFNETGKVKVVFLFPLEPLS</sequence>
<protein>
    <submittedName>
        <fullName evidence="1">27814_t:CDS:1</fullName>
    </submittedName>
</protein>
<proteinExistence type="predicted"/>
<keyword evidence="2" id="KW-1185">Reference proteome</keyword>
<dbReference type="OrthoDB" id="2440941at2759"/>
<evidence type="ECO:0000313" key="2">
    <source>
        <dbReference type="Proteomes" id="UP000789405"/>
    </source>
</evidence>
<evidence type="ECO:0000313" key="1">
    <source>
        <dbReference type="EMBL" id="CAG8679084.1"/>
    </source>
</evidence>